<dbReference type="PROSITE" id="PS01276">
    <property type="entry name" value="PEPTIDASE_U32"/>
    <property type="match status" value="1"/>
</dbReference>
<dbReference type="EMBL" id="CP002304">
    <property type="protein sequence ID" value="ADQ14882.1"/>
    <property type="molecule type" value="Genomic_DNA"/>
</dbReference>
<dbReference type="PANTHER" id="PTHR30217">
    <property type="entry name" value="PEPTIDASE U32 FAMILY"/>
    <property type="match status" value="1"/>
</dbReference>
<dbReference type="MEROPS" id="U32.002"/>
<dbReference type="HOGENOM" id="CLU_011540_0_2_9"/>
<name>E4RLG8_HALHG</name>
<dbReference type="Proteomes" id="UP000007434">
    <property type="component" value="Chromosome"/>
</dbReference>
<dbReference type="RefSeq" id="WP_013405962.1">
    <property type="nucleotide sequence ID" value="NC_014654.1"/>
</dbReference>
<dbReference type="OrthoDB" id="9807498at2"/>
<reference evidence="5 6" key="2">
    <citation type="journal article" date="2011" name="J. Bacteriol.">
        <title>Complete Genome Sequence of the Haloalkaliphilic, Hydrogen Producing Halanaerobium hydrogenoformans.</title>
        <authorList>
            <person name="Brown S.D."/>
            <person name="Begemann M.B."/>
            <person name="Mormile M.R."/>
            <person name="Wall J.D."/>
            <person name="Han C.S."/>
            <person name="Goodwin L.A."/>
            <person name="Pitluck S."/>
            <person name="Land M.L."/>
            <person name="Hauser L.J."/>
            <person name="Elias D.A."/>
        </authorList>
    </citation>
    <scope>NUCLEOTIDE SEQUENCE [LARGE SCALE GENOMIC DNA]</scope>
    <source>
        <strain evidence="6">sapolanicus</strain>
    </source>
</reference>
<evidence type="ECO:0000256" key="3">
    <source>
        <dbReference type="ARBA" id="ARBA00038374"/>
    </source>
</evidence>
<dbReference type="Pfam" id="PF01136">
    <property type="entry name" value="Peptidase_U32"/>
    <property type="match status" value="1"/>
</dbReference>
<dbReference type="STRING" id="656519.Halsa_1455"/>
<protein>
    <submittedName>
        <fullName evidence="5">Peptidase U32</fullName>
    </submittedName>
</protein>
<accession>E4RLG8</accession>
<dbReference type="AlphaFoldDB" id="E4RLG8"/>
<organism evidence="5 6">
    <name type="scientific">Halanaerobium hydrogeniformans</name>
    <name type="common">Halanaerobium sp. (strain sapolanicus)</name>
    <dbReference type="NCBI Taxonomy" id="656519"/>
    <lineage>
        <taxon>Bacteria</taxon>
        <taxon>Bacillati</taxon>
        <taxon>Bacillota</taxon>
        <taxon>Clostridia</taxon>
        <taxon>Halanaerobiales</taxon>
        <taxon>Halanaerobiaceae</taxon>
        <taxon>Halanaerobium</taxon>
    </lineage>
</organism>
<dbReference type="Pfam" id="PF16325">
    <property type="entry name" value="Peptidase_U32_C"/>
    <property type="match status" value="1"/>
</dbReference>
<comment type="similarity">
    <text evidence="3">Belongs to the peptidase U32 family.</text>
</comment>
<dbReference type="GO" id="GO:0006508">
    <property type="term" value="P:proteolysis"/>
    <property type="evidence" value="ECO:0007669"/>
    <property type="project" value="UniProtKB-KW"/>
</dbReference>
<keyword evidence="2" id="KW-0378">Hydrolase</keyword>
<gene>
    <name evidence="5" type="ordered locus">Halsa_1455</name>
</gene>
<dbReference type="KEGG" id="has:Halsa_1455"/>
<dbReference type="eggNOG" id="COG0826">
    <property type="taxonomic scope" value="Bacteria"/>
</dbReference>
<dbReference type="InterPro" id="IPR001539">
    <property type="entry name" value="Peptidase_U32"/>
</dbReference>
<evidence type="ECO:0000259" key="4">
    <source>
        <dbReference type="Pfam" id="PF16325"/>
    </source>
</evidence>
<feature type="domain" description="Peptidase family U32 C-terminal" evidence="4">
    <location>
        <begin position="322"/>
        <end position="404"/>
    </location>
</feature>
<reference evidence="5 6" key="1">
    <citation type="submission" date="2010-11" db="EMBL/GenBank/DDBJ databases">
        <title>Complete sequence of Halanaerobium sp. sapolanicus.</title>
        <authorList>
            <consortium name="US DOE Joint Genome Institute"/>
            <person name="Lucas S."/>
            <person name="Copeland A."/>
            <person name="Lapidus A."/>
            <person name="Cheng J.-F."/>
            <person name="Bruce D."/>
            <person name="Goodwin L."/>
            <person name="Pitluck S."/>
            <person name="Davenport K."/>
            <person name="Detter J.C."/>
            <person name="Han C."/>
            <person name="Tapia R."/>
            <person name="Land M."/>
            <person name="Hauser L."/>
            <person name="Jeffries C."/>
            <person name="Kyrpides N."/>
            <person name="Ivanova N."/>
            <person name="Mikhailova N."/>
            <person name="Begemann M.B."/>
            <person name="Mormile M.R."/>
            <person name="Wall J.D."/>
            <person name="Elias D.A."/>
            <person name="Woyke T."/>
        </authorList>
    </citation>
    <scope>NUCLEOTIDE SEQUENCE [LARGE SCALE GENOMIC DNA]</scope>
    <source>
        <strain evidence="6">sapolanicus</strain>
    </source>
</reference>
<dbReference type="Gene3D" id="2.40.30.10">
    <property type="entry name" value="Translation factors"/>
    <property type="match status" value="1"/>
</dbReference>
<evidence type="ECO:0000256" key="2">
    <source>
        <dbReference type="ARBA" id="ARBA00022801"/>
    </source>
</evidence>
<evidence type="ECO:0000256" key="1">
    <source>
        <dbReference type="ARBA" id="ARBA00022670"/>
    </source>
</evidence>
<sequence>MEKVELLAPAGNLEKLKTAFVFGADAVYCGGLDFGLRAGAANFSLEELKEGLDYAHQRDKKVYLTLNMIPHNQELAELPEYIDKLKELALDGLIISDPGVFALVREKMPDIDIHISTQANNVNWASALFWAEQGAERVILARELSFEEIKEMAAKCRDKIELEVFIHGAMCISYSGRCLLSNYLVDRDANRGDCAQSCRWQYHLVEEQRPGEYYPIEENEQGTFIFNSRDLNLAEEIPELIELGLSSLKIEGRMKSVHYAATVVNTYRQIIDNYYQDPENYQPDQDLLAELRKISHRDYTKGFYYGKPGAEGQRYQSSSYLRSYDFMGVVKKNLKDKNEILVEVRNKIFKGNSLEVLSPGEKSYTIEVDYIIDSDGNQVEAAPHPKELIIIGTEKAVKTGSLLRREKNKADNGS</sequence>
<proteinExistence type="inferred from homology"/>
<dbReference type="InterPro" id="IPR032525">
    <property type="entry name" value="Peptidase_U32_C"/>
</dbReference>
<dbReference type="GO" id="GO:0008233">
    <property type="term" value="F:peptidase activity"/>
    <property type="evidence" value="ECO:0007669"/>
    <property type="project" value="UniProtKB-KW"/>
</dbReference>
<keyword evidence="1" id="KW-0645">Protease</keyword>
<dbReference type="InterPro" id="IPR051454">
    <property type="entry name" value="RNA/ubiquinone_mod_enzymes"/>
</dbReference>
<evidence type="ECO:0000313" key="6">
    <source>
        <dbReference type="Proteomes" id="UP000007434"/>
    </source>
</evidence>
<evidence type="ECO:0000313" key="5">
    <source>
        <dbReference type="EMBL" id="ADQ14882.1"/>
    </source>
</evidence>
<keyword evidence="6" id="KW-1185">Reference proteome</keyword>
<dbReference type="PANTHER" id="PTHR30217:SF6">
    <property type="entry name" value="TRNA HYDROXYLATION PROTEIN P"/>
    <property type="match status" value="1"/>
</dbReference>